<dbReference type="AlphaFoldDB" id="A0A022WC88"/>
<dbReference type="Proteomes" id="UP000023758">
    <property type="component" value="Unassembled WGS sequence"/>
</dbReference>
<organism evidence="1">
    <name type="scientific">Trichophyton rubrum CBS 288.86</name>
    <dbReference type="NCBI Taxonomy" id="1215330"/>
    <lineage>
        <taxon>Eukaryota</taxon>
        <taxon>Fungi</taxon>
        <taxon>Dikarya</taxon>
        <taxon>Ascomycota</taxon>
        <taxon>Pezizomycotina</taxon>
        <taxon>Eurotiomycetes</taxon>
        <taxon>Eurotiomycetidae</taxon>
        <taxon>Onygenales</taxon>
        <taxon>Arthrodermataceae</taxon>
        <taxon>Trichophyton</taxon>
    </lineage>
</organism>
<accession>A0A022WC88</accession>
<reference evidence="1" key="1">
    <citation type="submission" date="2014-02" db="EMBL/GenBank/DDBJ databases">
        <title>The Genome Sequence of Trichophyton rubrum (morphotype fischeri) CBS 288.86.</title>
        <authorList>
            <consortium name="The Broad Institute Genomics Platform"/>
            <person name="Cuomo C.A."/>
            <person name="White T.C."/>
            <person name="Graser Y."/>
            <person name="Martinez-Rossi N."/>
            <person name="Heitman J."/>
            <person name="Young S.K."/>
            <person name="Zeng Q."/>
            <person name="Gargeya S."/>
            <person name="Abouelleil A."/>
            <person name="Alvarado L."/>
            <person name="Chapman S.B."/>
            <person name="Gainer-Dewar J."/>
            <person name="Goldberg J."/>
            <person name="Griggs A."/>
            <person name="Gujja S."/>
            <person name="Hansen M."/>
            <person name="Howarth C."/>
            <person name="Imamovic A."/>
            <person name="Larimer J."/>
            <person name="Martinez D."/>
            <person name="Murphy C."/>
            <person name="Pearson M.D."/>
            <person name="Persinoti G."/>
            <person name="Poon T."/>
            <person name="Priest M."/>
            <person name="Roberts A.D."/>
            <person name="Saif S."/>
            <person name="Shea T.D."/>
            <person name="Sykes S.N."/>
            <person name="Wortman J."/>
            <person name="Nusbaum C."/>
            <person name="Birren B."/>
        </authorList>
    </citation>
    <scope>NUCLEOTIDE SEQUENCE [LARGE SCALE GENOMIC DNA]</scope>
    <source>
        <strain evidence="1">CBS 288.86</strain>
    </source>
</reference>
<dbReference type="EMBL" id="KK207732">
    <property type="protein sequence ID" value="EZF55939.1"/>
    <property type="molecule type" value="Genomic_DNA"/>
</dbReference>
<evidence type="ECO:0000313" key="1">
    <source>
        <dbReference type="EMBL" id="EZF55939.1"/>
    </source>
</evidence>
<dbReference type="HOGENOM" id="CLU_1876927_0_0_1"/>
<sequence length="136" mass="15274">MERGKKKWVAFALLLLQVTLFCVLTVLPVMPTLLDDALILSKTQLDQTSAVGSDERPHMRSQDKRRHPFFNTHFSILTKVVTQVDGNGSPRSVPPSREPFCCQFSKQYSPKPVVSDSESDTAVNLFSHRARAKNDS</sequence>
<protein>
    <submittedName>
        <fullName evidence="1">Uncharacterized protein</fullName>
    </submittedName>
</protein>
<gene>
    <name evidence="1" type="ORF">H103_01568</name>
</gene>
<proteinExistence type="predicted"/>
<name>A0A022WC88_TRIRU</name>